<dbReference type="SUPFAM" id="SSF51338">
    <property type="entry name" value="Composite domain of metallo-dependent hydrolases"/>
    <property type="match status" value="1"/>
</dbReference>
<dbReference type="Pfam" id="PF13382">
    <property type="entry name" value="Adenine_deam_C"/>
    <property type="match status" value="1"/>
</dbReference>
<reference evidence="7 8" key="1">
    <citation type="submission" date="2023-06" db="EMBL/GenBank/DDBJ databases">
        <title>Five Gram-positive bacteria isolated from mangrove sediments in Shenzhen, Guangdong, China.</title>
        <authorList>
            <person name="Yu S."/>
            <person name="Zheng W."/>
            <person name="Huang Y."/>
        </authorList>
    </citation>
    <scope>NUCLEOTIDE SEQUENCE [LARGE SCALE GENOMIC DNA]</scope>
    <source>
        <strain evidence="7 8">SaN35-3</strain>
    </source>
</reference>
<evidence type="ECO:0000259" key="6">
    <source>
        <dbReference type="Pfam" id="PF13382"/>
    </source>
</evidence>
<dbReference type="RefSeq" id="WP_306019701.1">
    <property type="nucleotide sequence ID" value="NZ_CP129013.1"/>
</dbReference>
<dbReference type="EC" id="3.5.4.2" evidence="2"/>
<accession>A0ABY9JS67</accession>
<dbReference type="InterPro" id="IPR026912">
    <property type="entry name" value="Adenine_deam_C"/>
</dbReference>
<organism evidence="7 8">
    <name type="scientific">Bacillus carboniphilus</name>
    <dbReference type="NCBI Taxonomy" id="86663"/>
    <lineage>
        <taxon>Bacteria</taxon>
        <taxon>Bacillati</taxon>
        <taxon>Bacillota</taxon>
        <taxon>Bacilli</taxon>
        <taxon>Bacillales</taxon>
        <taxon>Bacillaceae</taxon>
        <taxon>Bacillus</taxon>
    </lineage>
</organism>
<comment type="catalytic activity">
    <reaction evidence="4">
        <text>adenine + H2O + H(+) = hypoxanthine + NH4(+)</text>
        <dbReference type="Rhea" id="RHEA:23688"/>
        <dbReference type="ChEBI" id="CHEBI:15377"/>
        <dbReference type="ChEBI" id="CHEBI:15378"/>
        <dbReference type="ChEBI" id="CHEBI:16708"/>
        <dbReference type="ChEBI" id="CHEBI:17368"/>
        <dbReference type="ChEBI" id="CHEBI:28938"/>
        <dbReference type="EC" id="3.5.4.2"/>
    </reaction>
</comment>
<sequence>MPKRFHWKTKQMKEQIDILSNPDQLTICLLNATILQPYLNRWIQANVWIYKDRIIYIGDELPKNYDHIEVVDCQGKYIVPGYIEPHAHPFQLYNPHSLAEYVSKTGTTFFFCDNLFFLLQYAKKKAFSVVDQLNKTPIGFYWWARYDLQTEVLNEEKIFTPEIFKQWLEHPYTIQGGELTGWPKLLSGDQFMLHQLQETKNVQRRIEGHLPGASFNTLTKMKLAGVDSDHESMTGEDVYKRLLAGYHVSLRHSSIRPDLRNILKEMSEYQIDCYDHLFLTTDGSSPSFYEQGMINQLIKICLEEDVPAIEAYKMSAFNIAKYHGLDHLMGVIGPGRYATLNVLESIDNPTPVSVMAKGKWLVKDGVDQGPLPNFNWSESDALPLSLDWELTKDDLQFSMPIGMNMKNSVIMEPYSITRDHSNEQLSTDHDESFLLLIDKNGEWRINTFLKGFASHIQGFASSYSTTGDIIVIGKSKSDMILAFNQLKRIGGGIVLAEKGEILHEIPLHIEGRASLHPFSIVMEEERKLVQLMQERGYRFRDPIYTLLFLSSTHLPYIRVTQRGIYDVMKKTVLFPSIMR</sequence>
<dbReference type="Gene3D" id="3.20.20.140">
    <property type="entry name" value="Metal-dependent hydrolases"/>
    <property type="match status" value="1"/>
</dbReference>
<proteinExistence type="inferred from homology"/>
<feature type="domain" description="Adenine deaminase C-terminal" evidence="6">
    <location>
        <begin position="420"/>
        <end position="570"/>
    </location>
</feature>
<name>A0ABY9JS67_9BACI</name>
<evidence type="ECO:0000313" key="7">
    <source>
        <dbReference type="EMBL" id="WLR42250.1"/>
    </source>
</evidence>
<comment type="similarity">
    <text evidence="1">Belongs to the metallo-dependent hydrolases superfamily. Adenine deaminase family.</text>
</comment>
<feature type="domain" description="Amidohydrolase-related" evidence="5">
    <location>
        <begin position="77"/>
        <end position="361"/>
    </location>
</feature>
<dbReference type="PANTHER" id="PTHR11113:SF6">
    <property type="entry name" value="ADENINE DEAMINASE YERA-RELATED"/>
    <property type="match status" value="1"/>
</dbReference>
<evidence type="ECO:0000256" key="2">
    <source>
        <dbReference type="ARBA" id="ARBA00012782"/>
    </source>
</evidence>
<gene>
    <name evidence="7" type="ORF">LC087_16185</name>
</gene>
<keyword evidence="3" id="KW-0378">Hydrolase</keyword>
<dbReference type="EMBL" id="CP129013">
    <property type="protein sequence ID" value="WLR42250.1"/>
    <property type="molecule type" value="Genomic_DNA"/>
</dbReference>
<keyword evidence="8" id="KW-1185">Reference proteome</keyword>
<evidence type="ECO:0000313" key="8">
    <source>
        <dbReference type="Proteomes" id="UP001197974"/>
    </source>
</evidence>
<dbReference type="InterPro" id="IPR011059">
    <property type="entry name" value="Metal-dep_hydrolase_composite"/>
</dbReference>
<dbReference type="Proteomes" id="UP001197974">
    <property type="component" value="Chromosome"/>
</dbReference>
<evidence type="ECO:0000256" key="1">
    <source>
        <dbReference type="ARBA" id="ARBA00006773"/>
    </source>
</evidence>
<dbReference type="Gene3D" id="2.30.40.10">
    <property type="entry name" value="Urease, subunit C, domain 1"/>
    <property type="match status" value="1"/>
</dbReference>
<evidence type="ECO:0000256" key="4">
    <source>
        <dbReference type="ARBA" id="ARBA00047720"/>
    </source>
</evidence>
<dbReference type="Pfam" id="PF01979">
    <property type="entry name" value="Amidohydro_1"/>
    <property type="match status" value="1"/>
</dbReference>
<dbReference type="PANTHER" id="PTHR11113">
    <property type="entry name" value="N-ACETYLGLUCOSAMINE-6-PHOSPHATE DEACETYLASE"/>
    <property type="match status" value="1"/>
</dbReference>
<protein>
    <recommendedName>
        <fullName evidence="2">adenine deaminase</fullName>
        <ecNumber evidence="2">3.5.4.2</ecNumber>
    </recommendedName>
</protein>
<evidence type="ECO:0000259" key="5">
    <source>
        <dbReference type="Pfam" id="PF01979"/>
    </source>
</evidence>
<evidence type="ECO:0000256" key="3">
    <source>
        <dbReference type="ARBA" id="ARBA00022801"/>
    </source>
</evidence>
<dbReference type="InterPro" id="IPR006680">
    <property type="entry name" value="Amidohydro-rel"/>
</dbReference>